<accession>A0ABD0LQ55</accession>
<comment type="caution">
    <text evidence="3">The sequence shown here is derived from an EMBL/GenBank/DDBJ whole genome shotgun (WGS) entry which is preliminary data.</text>
</comment>
<feature type="compositionally biased region" description="Acidic residues" evidence="2">
    <location>
        <begin position="223"/>
        <end position="237"/>
    </location>
</feature>
<dbReference type="InterPro" id="IPR007991">
    <property type="entry name" value="RNA_pol_I_trans_ini_fac_RRN3"/>
</dbReference>
<evidence type="ECO:0000256" key="1">
    <source>
        <dbReference type="ARBA" id="ARBA00010098"/>
    </source>
</evidence>
<organism evidence="3 4">
    <name type="scientific">Batillaria attramentaria</name>
    <dbReference type="NCBI Taxonomy" id="370345"/>
    <lineage>
        <taxon>Eukaryota</taxon>
        <taxon>Metazoa</taxon>
        <taxon>Spiralia</taxon>
        <taxon>Lophotrochozoa</taxon>
        <taxon>Mollusca</taxon>
        <taxon>Gastropoda</taxon>
        <taxon>Caenogastropoda</taxon>
        <taxon>Sorbeoconcha</taxon>
        <taxon>Cerithioidea</taxon>
        <taxon>Batillariidae</taxon>
        <taxon>Batillaria</taxon>
    </lineage>
</organism>
<comment type="similarity">
    <text evidence="1">Belongs to the RRN3 family.</text>
</comment>
<evidence type="ECO:0000256" key="2">
    <source>
        <dbReference type="SAM" id="MobiDB-lite"/>
    </source>
</evidence>
<sequence>MDTSLLRQLKDVVGILKKHNKGASREYGILLCVLAEPKIESLVLAKFLRQFRDNVMLLGREHEQLVGTILNSDWLSRDELFIQEYQSFCLNLVSAHPYYLRACVRMLVKHFLPSDHSNPGGMPGSSATGPDAATRETNNFRFQRVHVLLRAVAQIVPTTRIVLMQFLEECFPYMNRDVYTHEAYTHNTLQLLQYLPDLRLKVLELLVDKMLRLDVRASRREIEEAEGSSDEEEEEESTVFSMDEVDGQEKAKDEDTPPSMKHKEADRLDVMMDLTLAFIYCTCHPNGELDWEATKTLYRELLSVFDKLVFPTHASGHTQFLMFYICSFKQPLWEGFIDYLWKKVTTSMTQAVFRQAAAGYIGSLLARAAYIDASTVKTVLDMMVSWVHTYLEKSGGNSLHADLAHHSPFYAVCQAVFYVFCFRNQELLDLRKGYKWAKSLNFQHIVMSQLNPLRICLPMICRTFASVTRMHQLALCDTIIERNSRQSFYMKHATLDAFFPFDPYLLKRSGRWILPMFREYEGSLPDKEEEEVVEEDVDNFLPAEEMEETSCKLGSSVPAMDFMQYGTSPGFKHV</sequence>
<dbReference type="Pfam" id="PF05327">
    <property type="entry name" value="RRN3"/>
    <property type="match status" value="1"/>
</dbReference>
<name>A0ABD0LQ55_9CAEN</name>
<dbReference type="Proteomes" id="UP001519460">
    <property type="component" value="Unassembled WGS sequence"/>
</dbReference>
<feature type="region of interest" description="Disordered" evidence="2">
    <location>
        <begin position="221"/>
        <end position="262"/>
    </location>
</feature>
<protein>
    <recommendedName>
        <fullName evidence="5">RNA polymerase I-specific transcription initiation factor RRN3</fullName>
    </recommendedName>
</protein>
<proteinExistence type="inferred from homology"/>
<evidence type="ECO:0000313" key="4">
    <source>
        <dbReference type="Proteomes" id="UP001519460"/>
    </source>
</evidence>
<dbReference type="PANTHER" id="PTHR12790">
    <property type="entry name" value="TRANSCRIPTION INITIATION FACTOR IA RRN3"/>
    <property type="match status" value="1"/>
</dbReference>
<dbReference type="EMBL" id="JACVVK020000032">
    <property type="protein sequence ID" value="KAK7501286.1"/>
    <property type="molecule type" value="Genomic_DNA"/>
</dbReference>
<evidence type="ECO:0008006" key="5">
    <source>
        <dbReference type="Google" id="ProtNLM"/>
    </source>
</evidence>
<gene>
    <name evidence="3" type="ORF">BaRGS_00007411</name>
</gene>
<dbReference type="PANTHER" id="PTHR12790:SF0">
    <property type="entry name" value="RNA POLYMERASE I-SPECIFIC TRANSCRIPTION INITIATION FACTOR RRN3-RELATED"/>
    <property type="match status" value="1"/>
</dbReference>
<dbReference type="AlphaFoldDB" id="A0ABD0LQ55"/>
<reference evidence="3 4" key="1">
    <citation type="journal article" date="2023" name="Sci. Data">
        <title>Genome assembly of the Korean intertidal mud-creeper Batillaria attramentaria.</title>
        <authorList>
            <person name="Patra A.K."/>
            <person name="Ho P.T."/>
            <person name="Jun S."/>
            <person name="Lee S.J."/>
            <person name="Kim Y."/>
            <person name="Won Y.J."/>
        </authorList>
    </citation>
    <scope>NUCLEOTIDE SEQUENCE [LARGE SCALE GENOMIC DNA]</scope>
    <source>
        <strain evidence="3">Wonlab-2016</strain>
    </source>
</reference>
<feature type="compositionally biased region" description="Basic and acidic residues" evidence="2">
    <location>
        <begin position="247"/>
        <end position="262"/>
    </location>
</feature>
<evidence type="ECO:0000313" key="3">
    <source>
        <dbReference type="EMBL" id="KAK7501286.1"/>
    </source>
</evidence>
<keyword evidence="4" id="KW-1185">Reference proteome</keyword>